<keyword evidence="2" id="KW-0472">Membrane</keyword>
<sequence>MTTETNKQVDQDSMNSCYYLARDSSVSANSMPQFPCPAKRRESLRNQHYQYCENHHQNTTLPRSPRVPSSLSDIIQQQQQNNHNNSIGTTLYHQQSIHPLEQYGITEIPLNMGDNDEAIVNAKQERRQVLHGASSSQTLVAIPTTSPRHQQYFLPSSSNNDNNRQREASTSTNHRQSWRAAATNSIFSILSAPSKINRSTTQHYIFTPPSLAELKQNHQNLNNIYKDDDETVIMYLDEYDEKKSKRRVHIKKPSQRGICNTMTIGTIILVIIFLFAGYPLALHIAKRMNGDDQSSSSSSDQFTS</sequence>
<evidence type="ECO:0000256" key="1">
    <source>
        <dbReference type="SAM" id="MobiDB-lite"/>
    </source>
</evidence>
<keyword evidence="2" id="KW-1133">Transmembrane helix</keyword>
<dbReference type="EMBL" id="JAEPRB010000161">
    <property type="protein sequence ID" value="KAG2219871.1"/>
    <property type="molecule type" value="Genomic_DNA"/>
</dbReference>
<feature type="transmembrane region" description="Helical" evidence="2">
    <location>
        <begin position="262"/>
        <end position="281"/>
    </location>
</feature>
<protein>
    <submittedName>
        <fullName evidence="3">Uncharacterized protein</fullName>
    </submittedName>
</protein>
<feature type="compositionally biased region" description="Polar residues" evidence="1">
    <location>
        <begin position="133"/>
        <end position="175"/>
    </location>
</feature>
<reference evidence="3 4" key="1">
    <citation type="submission" date="2020-12" db="EMBL/GenBank/DDBJ databases">
        <title>Metabolic potential, ecology and presence of endohyphal bacteria is reflected in genomic diversity of Mucoromycotina.</title>
        <authorList>
            <person name="Muszewska A."/>
            <person name="Okrasinska A."/>
            <person name="Steczkiewicz K."/>
            <person name="Drgas O."/>
            <person name="Orlowska M."/>
            <person name="Perlinska-Lenart U."/>
            <person name="Aleksandrzak-Piekarczyk T."/>
            <person name="Szatraj K."/>
            <person name="Zielenkiewicz U."/>
            <person name="Pilsyk S."/>
            <person name="Malc E."/>
            <person name="Mieczkowski P."/>
            <person name="Kruszewska J.S."/>
            <person name="Biernat P."/>
            <person name="Pawlowska J."/>
        </authorList>
    </citation>
    <scope>NUCLEOTIDE SEQUENCE [LARGE SCALE GENOMIC DNA]</scope>
    <source>
        <strain evidence="3 4">CBS 142.35</strain>
    </source>
</reference>
<accession>A0A8H7S1M3</accession>
<keyword evidence="4" id="KW-1185">Reference proteome</keyword>
<name>A0A8H7S1M3_9FUNG</name>
<dbReference type="OrthoDB" id="2279769at2759"/>
<keyword evidence="2" id="KW-0812">Transmembrane</keyword>
<proteinExistence type="predicted"/>
<gene>
    <name evidence="3" type="ORF">INT45_000758</name>
</gene>
<dbReference type="Proteomes" id="UP000646827">
    <property type="component" value="Unassembled WGS sequence"/>
</dbReference>
<evidence type="ECO:0000313" key="3">
    <source>
        <dbReference type="EMBL" id="KAG2219871.1"/>
    </source>
</evidence>
<evidence type="ECO:0000256" key="2">
    <source>
        <dbReference type="SAM" id="Phobius"/>
    </source>
</evidence>
<feature type="region of interest" description="Disordered" evidence="1">
    <location>
        <begin position="129"/>
        <end position="177"/>
    </location>
</feature>
<dbReference type="AlphaFoldDB" id="A0A8H7S1M3"/>
<evidence type="ECO:0000313" key="4">
    <source>
        <dbReference type="Proteomes" id="UP000646827"/>
    </source>
</evidence>
<organism evidence="3 4">
    <name type="scientific">Circinella minor</name>
    <dbReference type="NCBI Taxonomy" id="1195481"/>
    <lineage>
        <taxon>Eukaryota</taxon>
        <taxon>Fungi</taxon>
        <taxon>Fungi incertae sedis</taxon>
        <taxon>Mucoromycota</taxon>
        <taxon>Mucoromycotina</taxon>
        <taxon>Mucoromycetes</taxon>
        <taxon>Mucorales</taxon>
        <taxon>Lichtheimiaceae</taxon>
        <taxon>Circinella</taxon>
    </lineage>
</organism>
<comment type="caution">
    <text evidence="3">The sequence shown here is derived from an EMBL/GenBank/DDBJ whole genome shotgun (WGS) entry which is preliminary data.</text>
</comment>